<accession>A0ABU7UKQ8</accession>
<dbReference type="InterPro" id="IPR011081">
    <property type="entry name" value="Big_4"/>
</dbReference>
<dbReference type="Pfam" id="PF04389">
    <property type="entry name" value="Peptidase_M28"/>
    <property type="match status" value="1"/>
</dbReference>
<dbReference type="InterPro" id="IPR007484">
    <property type="entry name" value="Peptidase_M28"/>
</dbReference>
<organism evidence="4 5">
    <name type="scientific">Clostridium frigoriphilum</name>
    <dbReference type="NCBI Taxonomy" id="443253"/>
    <lineage>
        <taxon>Bacteria</taxon>
        <taxon>Bacillati</taxon>
        <taxon>Bacillota</taxon>
        <taxon>Clostridia</taxon>
        <taxon>Eubacteriales</taxon>
        <taxon>Clostridiaceae</taxon>
        <taxon>Clostridium</taxon>
    </lineage>
</organism>
<evidence type="ECO:0000256" key="1">
    <source>
        <dbReference type="SAM" id="SignalP"/>
    </source>
</evidence>
<keyword evidence="5" id="KW-1185">Reference proteome</keyword>
<evidence type="ECO:0000313" key="5">
    <source>
        <dbReference type="Proteomes" id="UP001498469"/>
    </source>
</evidence>
<comment type="caution">
    <text evidence="4">The sequence shown here is derived from an EMBL/GenBank/DDBJ whole genome shotgun (WGS) entry which is preliminary data.</text>
</comment>
<evidence type="ECO:0000259" key="2">
    <source>
        <dbReference type="Pfam" id="PF04389"/>
    </source>
</evidence>
<feature type="domain" description="Peptidase M28" evidence="2">
    <location>
        <begin position="459"/>
        <end position="615"/>
    </location>
</feature>
<protein>
    <submittedName>
        <fullName evidence="4">Ig-like domain-containing protein</fullName>
    </submittedName>
</protein>
<dbReference type="Pfam" id="PF07532">
    <property type="entry name" value="Big_4"/>
    <property type="match status" value="1"/>
</dbReference>
<feature type="signal peptide" evidence="1">
    <location>
        <begin position="1"/>
        <end position="28"/>
    </location>
</feature>
<dbReference type="EMBL" id="JAZHFS010000005">
    <property type="protein sequence ID" value="MEF2111988.1"/>
    <property type="molecule type" value="Genomic_DNA"/>
</dbReference>
<gene>
    <name evidence="4" type="ORF">SJI18_06650</name>
</gene>
<feature type="domain" description="Bacterial Ig-like" evidence="3">
    <location>
        <begin position="151"/>
        <end position="203"/>
    </location>
</feature>
<keyword evidence="1" id="KW-0732">Signal</keyword>
<sequence>MKYIKDIKITIISFVLVIVTASTSIANAATGGIINTTNKRIYNVTSSNDIQALISDLKDGGNDVFLKEDTYGKYYNPSDKAAAQSAEVSRLLKAGSVDFKDPTAIKTYIKNNAATIVAAIKVETDKVPTKTVDTTTYTTPAVTNLTVSSVSTINITKRTGDAYTLPLTVLATLSNGTTKNFYVTWDKIGNTSVAGKFIFTGTLIMVDGVVNTNKIYVTTKLTVEDKTTPAISIGAVPDITSSSFGYNVATEIANSKYKGRLAGTEGYTASANYVSNVFQSLGLTASGDNNTYLQRYGMNIAEYASIPTLNIKGTELTFLKDFKLHGNTGSGIINSNETVFVGNGYEENYLGLSVTGKTVLFLGDILPNKPLGVLDRAVIAKAKGAASVLIIPNMYMPIYTFEKPIKYEGVSFPVFYLSKDASSTYLEINTSSASIGDISSVKVEGNIDLTKTAGADSYNVLGMIKGNDQSKTIVVSASLDGYGSLPDGRTANGASTNAAAVGDLCDLAKYYTTTKPECNILFAAFGSQAELMEGSQYFVNNYSDISNVIANIDVYDIGNPESNTTVFNAIDKNYTALHNAVSKSGEYVFDLPSEVNYPFGNNYQFFKKNIPSMFIRYGDNLDSLNDNNIQIDAMAKVKTNIINIITNLVPKQVVIDPSQPVKEYVASIDETLNVVETKYAKVYYEDSFPQSEVDKLTKDADAIFINTLWWNFNTIVPTEKVKVYCVDGWEEGPLVINRTDKIGTGEKSGGYQSFKDYSLSIVRNSENTQGGNYDLVGTFAHELNHVIANHTLTAHDSDSDTDNQEISGHVYAFATGINADLKSYFKATVPQLAVGTDVSKLDWSEFTADNNKNLTTSAQWQAHYDKLASVEYYIWKTYGKEICREIQYEFYNSPRPSVQSVLESKLGKDFNTILKEWYVFYQ</sequence>
<dbReference type="RefSeq" id="WP_216246295.1">
    <property type="nucleotide sequence ID" value="NZ_JAZHFS010000005.1"/>
</dbReference>
<evidence type="ECO:0000313" key="4">
    <source>
        <dbReference type="EMBL" id="MEF2111988.1"/>
    </source>
</evidence>
<proteinExistence type="predicted"/>
<feature type="chain" id="PRO_5046394759" evidence="1">
    <location>
        <begin position="29"/>
        <end position="922"/>
    </location>
</feature>
<reference evidence="4 5" key="1">
    <citation type="submission" date="2023-11" db="EMBL/GenBank/DDBJ databases">
        <title>Draft genome sequence of a psychrophilic Clostridium strain from permafrost water brine.</title>
        <authorList>
            <person name="Shcherbakova V.A."/>
            <person name="Trubitsyn V.E."/>
            <person name="Zakharyuk A.G."/>
        </authorList>
    </citation>
    <scope>NUCLEOTIDE SEQUENCE [LARGE SCALE GENOMIC DNA]</scope>
    <source>
        <strain evidence="4 5">14F</strain>
    </source>
</reference>
<evidence type="ECO:0000259" key="3">
    <source>
        <dbReference type="Pfam" id="PF07532"/>
    </source>
</evidence>
<dbReference type="Proteomes" id="UP001498469">
    <property type="component" value="Unassembled WGS sequence"/>
</dbReference>
<name>A0ABU7UKQ8_9CLOT</name>